<dbReference type="InterPro" id="IPR036458">
    <property type="entry name" value="Na:dicarbo_symporter_sf"/>
</dbReference>
<evidence type="ECO:0000256" key="1">
    <source>
        <dbReference type="ARBA" id="ARBA00004141"/>
    </source>
</evidence>
<dbReference type="STRING" id="947166.A0A1D1UVP8"/>
<keyword evidence="7 9" id="KW-0472">Membrane</keyword>
<evidence type="ECO:0000256" key="3">
    <source>
        <dbReference type="ARBA" id="ARBA00022448"/>
    </source>
</evidence>
<evidence type="ECO:0000256" key="2">
    <source>
        <dbReference type="ARBA" id="ARBA00006148"/>
    </source>
</evidence>
<feature type="transmembrane region" description="Helical" evidence="9">
    <location>
        <begin position="282"/>
        <end position="307"/>
    </location>
</feature>
<dbReference type="PRINTS" id="PR00173">
    <property type="entry name" value="EDTRNSPORT"/>
</dbReference>
<keyword evidence="6 9" id="KW-1133">Transmembrane helix</keyword>
<evidence type="ECO:0000313" key="11">
    <source>
        <dbReference type="Proteomes" id="UP000186922"/>
    </source>
</evidence>
<feature type="transmembrane region" description="Helical" evidence="9">
    <location>
        <begin position="319"/>
        <end position="345"/>
    </location>
</feature>
<feature type="transmembrane region" description="Helical" evidence="9">
    <location>
        <begin position="431"/>
        <end position="448"/>
    </location>
</feature>
<gene>
    <name evidence="10" type="primary">RvY_04604-1</name>
    <name evidence="10" type="synonym">RvY_04604.1</name>
    <name evidence="10" type="ORF">RvY_04604</name>
</gene>
<dbReference type="InterPro" id="IPR018107">
    <property type="entry name" value="Na-dicarboxylate_symporter_CS"/>
</dbReference>
<organism evidence="10 11">
    <name type="scientific">Ramazzottius varieornatus</name>
    <name type="common">Water bear</name>
    <name type="synonym">Tardigrade</name>
    <dbReference type="NCBI Taxonomy" id="947166"/>
    <lineage>
        <taxon>Eukaryota</taxon>
        <taxon>Metazoa</taxon>
        <taxon>Ecdysozoa</taxon>
        <taxon>Tardigrada</taxon>
        <taxon>Eutardigrada</taxon>
        <taxon>Parachela</taxon>
        <taxon>Hypsibioidea</taxon>
        <taxon>Ramazzottiidae</taxon>
        <taxon>Ramazzottius</taxon>
    </lineage>
</organism>
<evidence type="ECO:0000256" key="5">
    <source>
        <dbReference type="ARBA" id="ARBA00022847"/>
    </source>
</evidence>
<evidence type="ECO:0000256" key="8">
    <source>
        <dbReference type="ARBA" id="ARBA00023180"/>
    </source>
</evidence>
<comment type="subcellular location">
    <subcellularLocation>
        <location evidence="1 9">Membrane</location>
        <topology evidence="1 9">Multi-pass membrane protein</topology>
    </subcellularLocation>
</comment>
<evidence type="ECO:0000256" key="9">
    <source>
        <dbReference type="RuleBase" id="RU361216"/>
    </source>
</evidence>
<evidence type="ECO:0000256" key="7">
    <source>
        <dbReference type="ARBA" id="ARBA00023136"/>
    </source>
</evidence>
<feature type="transmembrane region" description="Helical" evidence="9">
    <location>
        <begin position="51"/>
        <end position="78"/>
    </location>
</feature>
<comment type="caution">
    <text evidence="10">The sequence shown here is derived from an EMBL/GenBank/DDBJ whole genome shotgun (WGS) entry which is preliminary data.</text>
</comment>
<keyword evidence="5 9" id="KW-0769">Symport</keyword>
<dbReference type="PROSITE" id="PS00714">
    <property type="entry name" value="NA_DICARBOXYL_SYMP_2"/>
    <property type="match status" value="1"/>
</dbReference>
<evidence type="ECO:0000256" key="4">
    <source>
        <dbReference type="ARBA" id="ARBA00022692"/>
    </source>
</evidence>
<dbReference type="GO" id="GO:0005313">
    <property type="term" value="F:L-glutamate transmembrane transporter activity"/>
    <property type="evidence" value="ECO:0007669"/>
    <property type="project" value="TreeGrafter"/>
</dbReference>
<dbReference type="InterPro" id="IPR050746">
    <property type="entry name" value="DAACS"/>
</dbReference>
<accession>A0A1D1UVP8</accession>
<proteinExistence type="inferred from homology"/>
<feature type="transmembrane region" description="Helical" evidence="9">
    <location>
        <begin position="98"/>
        <end position="118"/>
    </location>
</feature>
<dbReference type="InterPro" id="IPR001991">
    <property type="entry name" value="Na-dicarboxylate_symporter"/>
</dbReference>
<reference evidence="10 11" key="1">
    <citation type="journal article" date="2016" name="Nat. Commun.">
        <title>Extremotolerant tardigrade genome and improved radiotolerance of human cultured cells by tardigrade-unique protein.</title>
        <authorList>
            <person name="Hashimoto T."/>
            <person name="Horikawa D.D."/>
            <person name="Saito Y."/>
            <person name="Kuwahara H."/>
            <person name="Kozuka-Hata H."/>
            <person name="Shin-I T."/>
            <person name="Minakuchi Y."/>
            <person name="Ohishi K."/>
            <person name="Motoyama A."/>
            <person name="Aizu T."/>
            <person name="Enomoto A."/>
            <person name="Kondo K."/>
            <person name="Tanaka S."/>
            <person name="Hara Y."/>
            <person name="Koshikawa S."/>
            <person name="Sagara H."/>
            <person name="Miura T."/>
            <person name="Yokobori S."/>
            <person name="Miyagawa K."/>
            <person name="Suzuki Y."/>
            <person name="Kubo T."/>
            <person name="Oyama M."/>
            <person name="Kohara Y."/>
            <person name="Fujiyama A."/>
            <person name="Arakawa K."/>
            <person name="Katayama T."/>
            <person name="Toyoda A."/>
            <person name="Kunieda T."/>
        </authorList>
    </citation>
    <scope>NUCLEOTIDE SEQUENCE [LARGE SCALE GENOMIC DNA]</scope>
    <source>
        <strain evidence="10 11">YOKOZUNA-1</strain>
    </source>
</reference>
<sequence length="563" mass="60124">MHFAGMTAATRIVHCLKAEWRMIALIFAIALGAALGFTLRAFDIHENPRNVMYVGFIGEVFLNMLKVVILPLIVSSLITGLAQMESQTSGKIGLRAVAYYMSTTILAVILGIALVSAIQPGKIGKGGKPLTEDLEVPDAVEPATTADTFLDLIRNMFPPNIVQACTAQYRTVLKPPKENVTETFDLIAVMNSSTMPNGILNTTLFVEQLQLSGAFPMNATVPPEKTVPTNEELSSWIIGGKFVEGMNILGIVIFAIVFGIVISKSGEEAKPLANFFLALNVVMMKVVGLIMWFAPVGICFVIAGQIMKVDDFGEMISQLGMYFLTVCAGLFIHGLIVLPLIFFIFTRRNPFTYLSGAGRAIATAFATSSSTATLPITMECLEKNNGVDPRISRFVLPIGATINMDGTALYEAVAAIFVAQIMDIPLGFGKILAVSITATAAAIGAAGVPQAGLVTLVMVLDAVGLSAEYVGTILAVDWLLDRIRTAVNVLGDVIGTGIVDISCRSYLADLDACAAEAAGGAVLPAEDVYYQHVEVIQTYPPNHVTINNPNGKVSYSTIETQKL</sequence>
<keyword evidence="4 9" id="KW-0812">Transmembrane</keyword>
<comment type="similarity">
    <text evidence="2 9">Belongs to the dicarboxylate/amino acid:cation symporter (DAACS) (TC 2.A.23) family.</text>
</comment>
<evidence type="ECO:0000256" key="6">
    <source>
        <dbReference type="ARBA" id="ARBA00022989"/>
    </source>
</evidence>
<dbReference type="Proteomes" id="UP000186922">
    <property type="component" value="Unassembled WGS sequence"/>
</dbReference>
<feature type="transmembrane region" description="Helical" evidence="9">
    <location>
        <begin position="454"/>
        <end position="480"/>
    </location>
</feature>
<feature type="transmembrane region" description="Helical" evidence="9">
    <location>
        <begin position="242"/>
        <end position="262"/>
    </location>
</feature>
<keyword evidence="3 9" id="KW-0813">Transport</keyword>
<name>A0A1D1UVP8_RAMVA</name>
<feature type="transmembrane region" description="Helical" evidence="9">
    <location>
        <begin position="20"/>
        <end position="39"/>
    </location>
</feature>
<dbReference type="EMBL" id="BDGG01000002">
    <property type="protein sequence ID" value="GAU92535.1"/>
    <property type="molecule type" value="Genomic_DNA"/>
</dbReference>
<keyword evidence="11" id="KW-1185">Reference proteome</keyword>
<dbReference type="GO" id="GO:0015175">
    <property type="term" value="F:neutral L-amino acid transmembrane transporter activity"/>
    <property type="evidence" value="ECO:0007669"/>
    <property type="project" value="TreeGrafter"/>
</dbReference>
<keyword evidence="8" id="KW-0325">Glycoprotein</keyword>
<protein>
    <recommendedName>
        <fullName evidence="9">Amino acid transporter</fullName>
    </recommendedName>
</protein>
<evidence type="ECO:0000313" key="10">
    <source>
        <dbReference type="EMBL" id="GAU92535.1"/>
    </source>
</evidence>
<dbReference type="Gene3D" id="1.10.3860.10">
    <property type="entry name" value="Sodium:dicarboxylate symporter"/>
    <property type="match status" value="1"/>
</dbReference>
<dbReference type="GO" id="GO:0005886">
    <property type="term" value="C:plasma membrane"/>
    <property type="evidence" value="ECO:0007669"/>
    <property type="project" value="TreeGrafter"/>
</dbReference>
<dbReference type="OrthoDB" id="5877963at2759"/>
<dbReference type="AlphaFoldDB" id="A0A1D1UVP8"/>
<dbReference type="Pfam" id="PF00375">
    <property type="entry name" value="SDF"/>
    <property type="match status" value="1"/>
</dbReference>
<dbReference type="SUPFAM" id="SSF118215">
    <property type="entry name" value="Proton glutamate symport protein"/>
    <property type="match status" value="1"/>
</dbReference>
<dbReference type="PANTHER" id="PTHR11958:SF63">
    <property type="entry name" value="AMINO ACID TRANSPORTER"/>
    <property type="match status" value="1"/>
</dbReference>
<dbReference type="GO" id="GO:0015501">
    <property type="term" value="F:glutamate:sodium symporter activity"/>
    <property type="evidence" value="ECO:0007669"/>
    <property type="project" value="TreeGrafter"/>
</dbReference>
<dbReference type="PANTHER" id="PTHR11958">
    <property type="entry name" value="SODIUM/DICARBOXYLATE SYMPORTER-RELATED"/>
    <property type="match status" value="1"/>
</dbReference>